<feature type="region of interest" description="Disordered" evidence="1">
    <location>
        <begin position="583"/>
        <end position="614"/>
    </location>
</feature>
<feature type="compositionally biased region" description="Polar residues" evidence="1">
    <location>
        <begin position="438"/>
        <end position="453"/>
    </location>
</feature>
<feature type="region of interest" description="Disordered" evidence="1">
    <location>
        <begin position="222"/>
        <end position="308"/>
    </location>
</feature>
<dbReference type="AlphaFoldDB" id="A0A6H5IRP5"/>
<feature type="compositionally biased region" description="Low complexity" evidence="1">
    <location>
        <begin position="347"/>
        <end position="358"/>
    </location>
</feature>
<reference evidence="2 3" key="1">
    <citation type="submission" date="2020-02" db="EMBL/GenBank/DDBJ databases">
        <authorList>
            <person name="Ferguson B K."/>
        </authorList>
    </citation>
    <scope>NUCLEOTIDE SEQUENCE [LARGE SCALE GENOMIC DNA]</scope>
</reference>
<feature type="region of interest" description="Disordered" evidence="1">
    <location>
        <begin position="408"/>
        <end position="456"/>
    </location>
</feature>
<feature type="region of interest" description="Disordered" evidence="1">
    <location>
        <begin position="347"/>
        <end position="371"/>
    </location>
</feature>
<feature type="compositionally biased region" description="Polar residues" evidence="1">
    <location>
        <begin position="1"/>
        <end position="10"/>
    </location>
</feature>
<dbReference type="EMBL" id="CADCXV010001081">
    <property type="protein sequence ID" value="CAB0041015.1"/>
    <property type="molecule type" value="Genomic_DNA"/>
</dbReference>
<feature type="compositionally biased region" description="Polar residues" evidence="1">
    <location>
        <begin position="505"/>
        <end position="520"/>
    </location>
</feature>
<organism evidence="2 3">
    <name type="scientific">Trichogramma brassicae</name>
    <dbReference type="NCBI Taxonomy" id="86971"/>
    <lineage>
        <taxon>Eukaryota</taxon>
        <taxon>Metazoa</taxon>
        <taxon>Ecdysozoa</taxon>
        <taxon>Arthropoda</taxon>
        <taxon>Hexapoda</taxon>
        <taxon>Insecta</taxon>
        <taxon>Pterygota</taxon>
        <taxon>Neoptera</taxon>
        <taxon>Endopterygota</taxon>
        <taxon>Hymenoptera</taxon>
        <taxon>Apocrita</taxon>
        <taxon>Proctotrupomorpha</taxon>
        <taxon>Chalcidoidea</taxon>
        <taxon>Trichogrammatidae</taxon>
        <taxon>Trichogramma</taxon>
    </lineage>
</organism>
<dbReference type="Proteomes" id="UP000479190">
    <property type="component" value="Unassembled WGS sequence"/>
</dbReference>
<keyword evidence="3" id="KW-1185">Reference proteome</keyword>
<dbReference type="OrthoDB" id="7696078at2759"/>
<feature type="region of interest" description="Disordered" evidence="1">
    <location>
        <begin position="1"/>
        <end position="34"/>
    </location>
</feature>
<feature type="compositionally biased region" description="Basic and acidic residues" evidence="1">
    <location>
        <begin position="293"/>
        <end position="304"/>
    </location>
</feature>
<evidence type="ECO:0000313" key="2">
    <source>
        <dbReference type="EMBL" id="CAB0041015.1"/>
    </source>
</evidence>
<name>A0A6H5IRP5_9HYME</name>
<feature type="compositionally biased region" description="Low complexity" evidence="1">
    <location>
        <begin position="418"/>
        <end position="436"/>
    </location>
</feature>
<sequence length="782" mass="87378">MCRTQDQMSPLGNADQSRRPSRSPRNQRSRSADVDCLKKYMEKRVEVRRHTEAGEVSRWIPLSKRTSLPARENVINTLAKTKIVGGNDSAGNREGDKDFVTGRKSRHIYYNPGVERLSPRRTNASGREIAEPVAKWVPARYSIGTCRADLSFEDESQRAAAMIRQSQRSHSADVSYMMSARRDSASSRWNERYVNLGDTHHHRPVVPMLSYRWMPETGITPGSRYIPSPLIGRRTSDGAAQPPPGSPNRWLTYVRNPTPSPAQRRMSERQMSESEQTPRVEEETEDEDTVTPEELKDEQRKKEGAVLGGWQPVRKFEPASTTTDTMFTTTTTTTMTTTTVKSPVATASTATHVTTSTSMDRGDEAQVPDDSRVKQRLRELYDFKTETEWPKRVRRDSDRSLLWISKSSSEEEKPLHVQNAQQQQQQQQQQNQPPAQKQRLQASQSLPHQSVTRQQQQYKLLEEEESALVEKQIESGAPVRRNSQELEFNDRTTSSSSNPSTSSTRVSICSVRSLQSSSGSIRRKLPEPPTMSSRRSSSSCSNKEQVFEPVNADDVVLLAAAAAASRPVVAPFKLRDQRRTYSDDYENPARRQRLVSEASCSSSSGGGGGPPAGVFRTGSICVRTSRLTSTESSSSGSSAASVYSPLIGKRGSIEYKPSGQRRVEIQHRRTMSQYEPRPRLSGAAVGAAGEAPYPAAAARDRGPLQGFPGCLGGHRQGSRILLETEKEQHQIQSLSHLVFGLVVCSQDQVHRHLFHFGVIPITYTERMFYHNIVLAANYDENT</sequence>
<feature type="compositionally biased region" description="Low complexity" evidence="1">
    <location>
        <begin position="532"/>
        <end position="541"/>
    </location>
</feature>
<gene>
    <name evidence="2" type="ORF">TBRA_LOCUS12701</name>
</gene>
<feature type="region of interest" description="Disordered" evidence="1">
    <location>
        <begin position="472"/>
        <end position="545"/>
    </location>
</feature>
<accession>A0A6H5IRP5</accession>
<feature type="compositionally biased region" description="Basic residues" evidence="1">
    <location>
        <begin position="19"/>
        <end position="28"/>
    </location>
</feature>
<proteinExistence type="predicted"/>
<evidence type="ECO:0000313" key="3">
    <source>
        <dbReference type="Proteomes" id="UP000479190"/>
    </source>
</evidence>
<feature type="compositionally biased region" description="Acidic residues" evidence="1">
    <location>
        <begin position="282"/>
        <end position="291"/>
    </location>
</feature>
<feature type="compositionally biased region" description="Basic and acidic residues" evidence="1">
    <location>
        <begin position="265"/>
        <end position="281"/>
    </location>
</feature>
<feature type="compositionally biased region" description="Low complexity" evidence="1">
    <location>
        <begin position="492"/>
        <end position="504"/>
    </location>
</feature>
<feature type="compositionally biased region" description="Basic and acidic residues" evidence="1">
    <location>
        <begin position="360"/>
        <end position="371"/>
    </location>
</feature>
<evidence type="ECO:0000256" key="1">
    <source>
        <dbReference type="SAM" id="MobiDB-lite"/>
    </source>
</evidence>
<protein>
    <submittedName>
        <fullName evidence="2">Uncharacterized protein</fullName>
    </submittedName>
</protein>